<keyword evidence="5" id="KW-1133">Transmembrane helix</keyword>
<keyword evidence="7" id="KW-1185">Reference proteome</keyword>
<keyword evidence="3 4" id="KW-0472">Membrane</keyword>
<evidence type="ECO:0000256" key="4">
    <source>
        <dbReference type="PIRNR" id="PIRNR005690"/>
    </source>
</evidence>
<dbReference type="AlphaFoldDB" id="A0A6N7QYM2"/>
<organism evidence="6 7">
    <name type="scientific">Gracilibacillus thailandensis</name>
    <dbReference type="NCBI Taxonomy" id="563735"/>
    <lineage>
        <taxon>Bacteria</taxon>
        <taxon>Bacillati</taxon>
        <taxon>Bacillota</taxon>
        <taxon>Bacilli</taxon>
        <taxon>Bacillales</taxon>
        <taxon>Bacillaceae</taxon>
        <taxon>Gracilibacillus</taxon>
    </lineage>
</organism>
<protein>
    <submittedName>
        <fullName evidence="6">Spore germination protein</fullName>
    </submittedName>
</protein>
<reference evidence="6 7" key="1">
    <citation type="submission" date="2019-10" db="EMBL/GenBank/DDBJ databases">
        <title>Gracilibacillus salitolerans sp. nov., a moderate halophile isolated from a saline soil in northwest China.</title>
        <authorList>
            <person name="Gan L."/>
        </authorList>
    </citation>
    <scope>NUCLEOTIDE SEQUENCE [LARGE SCALE GENOMIC DNA]</scope>
    <source>
        <strain evidence="6 7">TP2-8</strain>
    </source>
</reference>
<comment type="similarity">
    <text evidence="2 4">Belongs to the GerABKA family.</text>
</comment>
<evidence type="ECO:0000313" key="6">
    <source>
        <dbReference type="EMBL" id="MRI65991.1"/>
    </source>
</evidence>
<dbReference type="PANTHER" id="PTHR22550:SF5">
    <property type="entry name" value="LEUCINE ZIPPER PROTEIN 4"/>
    <property type="match status" value="1"/>
</dbReference>
<dbReference type="InterPro" id="IPR004995">
    <property type="entry name" value="Spore_Ger"/>
</dbReference>
<dbReference type="EMBL" id="WJEE01000010">
    <property type="protein sequence ID" value="MRI65991.1"/>
    <property type="molecule type" value="Genomic_DNA"/>
</dbReference>
<dbReference type="Proteomes" id="UP000435187">
    <property type="component" value="Unassembled WGS sequence"/>
</dbReference>
<evidence type="ECO:0000256" key="1">
    <source>
        <dbReference type="ARBA" id="ARBA00004141"/>
    </source>
</evidence>
<feature type="transmembrane region" description="Helical" evidence="5">
    <location>
        <begin position="392"/>
        <end position="417"/>
    </location>
</feature>
<name>A0A6N7QYM2_9BACI</name>
<evidence type="ECO:0000256" key="3">
    <source>
        <dbReference type="ARBA" id="ARBA00023136"/>
    </source>
</evidence>
<feature type="transmembrane region" description="Helical" evidence="5">
    <location>
        <begin position="311"/>
        <end position="333"/>
    </location>
</feature>
<comment type="subcellular location">
    <subcellularLocation>
        <location evidence="4">Cell membrane</location>
    </subcellularLocation>
    <subcellularLocation>
        <location evidence="1">Membrane</location>
        <topology evidence="1">Multi-pass membrane protein</topology>
    </subcellularLocation>
</comment>
<proteinExistence type="inferred from homology"/>
<evidence type="ECO:0000256" key="2">
    <source>
        <dbReference type="ARBA" id="ARBA00005278"/>
    </source>
</evidence>
<gene>
    <name evidence="6" type="ORF">GH885_06495</name>
</gene>
<comment type="caution">
    <text evidence="6">The sequence shown here is derived from an EMBL/GenBank/DDBJ whole genome shotgun (WGS) entry which is preliminary data.</text>
</comment>
<evidence type="ECO:0000313" key="7">
    <source>
        <dbReference type="Proteomes" id="UP000435187"/>
    </source>
</evidence>
<dbReference type="GO" id="GO:0009847">
    <property type="term" value="P:spore germination"/>
    <property type="evidence" value="ECO:0007669"/>
    <property type="project" value="UniProtKB-UniRule"/>
</dbReference>
<feature type="transmembrane region" description="Helical" evidence="5">
    <location>
        <begin position="353"/>
        <end position="371"/>
    </location>
</feature>
<dbReference type="InterPro" id="IPR050768">
    <property type="entry name" value="UPF0353/GerABKA_families"/>
</dbReference>
<dbReference type="PANTHER" id="PTHR22550">
    <property type="entry name" value="SPORE GERMINATION PROTEIN"/>
    <property type="match status" value="1"/>
</dbReference>
<dbReference type="PIRSF" id="PIRSF005690">
    <property type="entry name" value="GerBA"/>
    <property type="match status" value="1"/>
</dbReference>
<evidence type="ECO:0000256" key="5">
    <source>
        <dbReference type="SAM" id="Phobius"/>
    </source>
</evidence>
<accession>A0A6N7QYM2</accession>
<feature type="transmembrane region" description="Helical" evidence="5">
    <location>
        <begin position="429"/>
        <end position="457"/>
    </location>
</feature>
<keyword evidence="5" id="KW-0812">Transmembrane</keyword>
<dbReference type="Pfam" id="PF03323">
    <property type="entry name" value="GerA"/>
    <property type="match status" value="1"/>
</dbReference>
<dbReference type="GO" id="GO:0005886">
    <property type="term" value="C:plasma membrane"/>
    <property type="evidence" value="ECO:0007669"/>
    <property type="project" value="UniProtKB-SubCell"/>
</dbReference>
<sequence length="515" mass="58057">MRINSFLNRNKKTVREKDDSNNIQLVESLDKNLRNLRTLLDEPDDLVIRTFTIRGSEHKCATVYIEGLVDGAYVRNHIIENLQLKIVREQIPDNKQKLLDILNQEILSTSTIKEGYTLDDVSNEILSGSTVLYLDGLDKVLIISTQGWDKRDIQEPITESLIRGPRDGFVEDLRTNIVLMRRYIQDQNLRFKTYQIGRRSKKNLVVTYIADVIHPDILKEINRRLESIDTDDAPESGFVEQWIEDDYLSPFPQLMNTERPDKASSALLQGKAVIMLDGSPFVLIAPTTLGSSMQSPEDYYERWTIGTLLRILRYIAAFIAIFLPSLYIALVSFHPGMIPTNLTFSIAASRQGVPFTPLIEALLMAVTMELLREAGARLPKTIGQTIGIVGGLVIGDAAVQAGIVSPIMVIVVALNAIASFALPAYSLAIAFRIILFGFIFLSGMFGLYGIIIGYIMVNIHIVNLKSIGVPYSTPFAPTFFKDWEDLIFRKPIPLLTKRPQYMETKDKQSTDKENR</sequence>